<comment type="caution">
    <text evidence="3">The sequence shown here is derived from an EMBL/GenBank/DDBJ whole genome shotgun (WGS) entry which is preliminary data.</text>
</comment>
<feature type="chain" id="PRO_5046896974" evidence="2">
    <location>
        <begin position="25"/>
        <end position="348"/>
    </location>
</feature>
<evidence type="ECO:0000256" key="1">
    <source>
        <dbReference type="SAM" id="Phobius"/>
    </source>
</evidence>
<dbReference type="RefSeq" id="WP_204867721.1">
    <property type="nucleotide sequence ID" value="NZ_JAFBBK010000001.1"/>
</dbReference>
<keyword evidence="2" id="KW-0732">Signal</keyword>
<sequence length="348" mass="35577">MSRRFAPVLGAAVMALVAASPAAAQTEAPDAEPYCVPTDPGLSELSGMTVLDGTVYAIGDSGADDRVARLDSECAVAEWLPNPVDPYDVEELSSFEGSLWLADIGDNDRRRDAVALTRMDPAAGGAGELHRLTYPDGAHDAEALLIGSDGRPVIVTKDGLGTGGVYTADTSVSDLPSPGPTPLRRVADFAPSATTTPGGPPLLDGSRLVTGGGVSADGSMAAVRTYTDLYLWSVRDGDVAAAFDSAPARVVALPPQPQGESIAFTPDDEVLLGSEQGVDTAAALPAVLVLRDVAASTPAGPEATETADSEAPAEPTGSILVPLVAAAASVGVVVVLTLFFVRRLFRSR</sequence>
<keyword evidence="1" id="KW-0472">Membrane</keyword>
<gene>
    <name evidence="3" type="ORF">JOE42_001573</name>
</gene>
<dbReference type="Proteomes" id="UP000703038">
    <property type="component" value="Unassembled WGS sequence"/>
</dbReference>
<keyword evidence="4" id="KW-1185">Reference proteome</keyword>
<evidence type="ECO:0000256" key="2">
    <source>
        <dbReference type="SAM" id="SignalP"/>
    </source>
</evidence>
<dbReference type="InterPro" id="IPR011041">
    <property type="entry name" value="Quinoprot_gluc/sorb_DH_b-prop"/>
</dbReference>
<evidence type="ECO:0000313" key="3">
    <source>
        <dbReference type="EMBL" id="MBM7414840.1"/>
    </source>
</evidence>
<protein>
    <submittedName>
        <fullName evidence="3">Uncharacterized protein</fullName>
    </submittedName>
</protein>
<keyword evidence="1" id="KW-0812">Transmembrane</keyword>
<proteinExistence type="predicted"/>
<dbReference type="SUPFAM" id="SSF50952">
    <property type="entry name" value="Soluble quinoprotein glucose dehydrogenase"/>
    <property type="match status" value="1"/>
</dbReference>
<dbReference type="EMBL" id="JAFBBK010000001">
    <property type="protein sequence ID" value="MBM7414840.1"/>
    <property type="molecule type" value="Genomic_DNA"/>
</dbReference>
<name>A0ABS2KSA8_9NOCA</name>
<reference evidence="3 4" key="1">
    <citation type="submission" date="2021-01" db="EMBL/GenBank/DDBJ databases">
        <title>Genomics of switchgrass bacterial isolates.</title>
        <authorList>
            <person name="Shade A."/>
        </authorList>
    </citation>
    <scope>NUCLEOTIDE SEQUENCE [LARGE SCALE GENOMIC DNA]</scope>
    <source>
        <strain evidence="3 4">PvP111</strain>
    </source>
</reference>
<feature type="transmembrane region" description="Helical" evidence="1">
    <location>
        <begin position="319"/>
        <end position="341"/>
    </location>
</feature>
<keyword evidence="1" id="KW-1133">Transmembrane helix</keyword>
<organism evidence="3 4">
    <name type="scientific">Rhodococcoides corynebacterioides</name>
    <dbReference type="NCBI Taxonomy" id="53972"/>
    <lineage>
        <taxon>Bacteria</taxon>
        <taxon>Bacillati</taxon>
        <taxon>Actinomycetota</taxon>
        <taxon>Actinomycetes</taxon>
        <taxon>Mycobacteriales</taxon>
        <taxon>Nocardiaceae</taxon>
        <taxon>Rhodococcoides</taxon>
    </lineage>
</organism>
<accession>A0ABS2KSA8</accession>
<evidence type="ECO:0000313" key="4">
    <source>
        <dbReference type="Proteomes" id="UP000703038"/>
    </source>
</evidence>
<feature type="signal peptide" evidence="2">
    <location>
        <begin position="1"/>
        <end position="24"/>
    </location>
</feature>